<dbReference type="GO" id="GO:0006281">
    <property type="term" value="P:DNA repair"/>
    <property type="evidence" value="ECO:0007669"/>
    <property type="project" value="TreeGrafter"/>
</dbReference>
<dbReference type="GO" id="GO:0033045">
    <property type="term" value="P:regulation of sister chromatid segregation"/>
    <property type="evidence" value="ECO:0007669"/>
    <property type="project" value="TreeGrafter"/>
</dbReference>
<accession>A0A8X8DD12</accession>
<comment type="caution">
    <text evidence="1">The sequence shown here is derived from an EMBL/GenBank/DDBJ whole genome shotgun (WGS) entry which is preliminary data.</text>
</comment>
<gene>
    <name evidence="1" type="ORF">POTOM_009117</name>
</gene>
<reference evidence="1" key="1">
    <citation type="journal article" date="2020" name="bioRxiv">
        <title>Hybrid origin of Populus tomentosa Carr. identified through genome sequencing and phylogenomic analysis.</title>
        <authorList>
            <person name="An X."/>
            <person name="Gao K."/>
            <person name="Chen Z."/>
            <person name="Li J."/>
            <person name="Yang X."/>
            <person name="Yang X."/>
            <person name="Zhou J."/>
            <person name="Guo T."/>
            <person name="Zhao T."/>
            <person name="Huang S."/>
            <person name="Miao D."/>
            <person name="Khan W.U."/>
            <person name="Rao P."/>
            <person name="Ye M."/>
            <person name="Lei B."/>
            <person name="Liao W."/>
            <person name="Wang J."/>
            <person name="Ji L."/>
            <person name="Li Y."/>
            <person name="Guo B."/>
            <person name="Mustafa N.S."/>
            <person name="Li S."/>
            <person name="Yun Q."/>
            <person name="Keller S.R."/>
            <person name="Mao J."/>
            <person name="Zhang R."/>
            <person name="Strauss S.H."/>
        </authorList>
    </citation>
    <scope>NUCLEOTIDE SEQUENCE</scope>
    <source>
        <strain evidence="1">GM15</strain>
        <tissue evidence="1">Leaf</tissue>
    </source>
</reference>
<dbReference type="GO" id="GO:0005829">
    <property type="term" value="C:cytosol"/>
    <property type="evidence" value="ECO:0007669"/>
    <property type="project" value="TreeGrafter"/>
</dbReference>
<protein>
    <submittedName>
        <fullName evidence="1">Uncharacterized protein</fullName>
    </submittedName>
</protein>
<dbReference type="GO" id="GO:2000042">
    <property type="term" value="P:negative regulation of double-strand break repair via homologous recombination"/>
    <property type="evidence" value="ECO:0007669"/>
    <property type="project" value="TreeGrafter"/>
</dbReference>
<evidence type="ECO:0000313" key="1">
    <source>
        <dbReference type="EMBL" id="KAG6787477.1"/>
    </source>
</evidence>
<dbReference type="PANTHER" id="PTHR33962:SF1">
    <property type="entry name" value="RECQ-MEDIATED GENOME INSTABILITY PROTEIN 2"/>
    <property type="match status" value="1"/>
</dbReference>
<dbReference type="EMBL" id="JAAWWB010000003">
    <property type="protein sequence ID" value="KAG6787477.1"/>
    <property type="molecule type" value="Genomic_DNA"/>
</dbReference>
<dbReference type="AlphaFoldDB" id="A0A8X8DD12"/>
<dbReference type="OrthoDB" id="59690at2759"/>
<dbReference type="Pfam" id="PF16100">
    <property type="entry name" value="RMI2"/>
    <property type="match status" value="1"/>
</dbReference>
<dbReference type="Proteomes" id="UP000886885">
    <property type="component" value="Chromosome 2A"/>
</dbReference>
<evidence type="ECO:0000313" key="2">
    <source>
        <dbReference type="Proteomes" id="UP000886885"/>
    </source>
</evidence>
<dbReference type="PANTHER" id="PTHR33962">
    <property type="entry name" value="RECQ-MEDIATED GENOME INSTABILITY PROTEIN 2 RMI2"/>
    <property type="match status" value="1"/>
</dbReference>
<organism evidence="1 2">
    <name type="scientific">Populus tomentosa</name>
    <name type="common">Chinese white poplar</name>
    <dbReference type="NCBI Taxonomy" id="118781"/>
    <lineage>
        <taxon>Eukaryota</taxon>
        <taxon>Viridiplantae</taxon>
        <taxon>Streptophyta</taxon>
        <taxon>Embryophyta</taxon>
        <taxon>Tracheophyta</taxon>
        <taxon>Spermatophyta</taxon>
        <taxon>Magnoliopsida</taxon>
        <taxon>eudicotyledons</taxon>
        <taxon>Gunneridae</taxon>
        <taxon>Pentapetalae</taxon>
        <taxon>rosids</taxon>
        <taxon>fabids</taxon>
        <taxon>Malpighiales</taxon>
        <taxon>Salicaceae</taxon>
        <taxon>Saliceae</taxon>
        <taxon>Populus</taxon>
    </lineage>
</organism>
<keyword evidence="2" id="KW-1185">Reference proteome</keyword>
<dbReference type="GO" id="GO:0016607">
    <property type="term" value="C:nuclear speck"/>
    <property type="evidence" value="ECO:0007669"/>
    <property type="project" value="TreeGrafter"/>
</dbReference>
<name>A0A8X8DD12_POPTO</name>
<proteinExistence type="predicted"/>
<dbReference type="InterPro" id="IPR032245">
    <property type="entry name" value="RMI2"/>
</dbReference>
<sequence>MNYSLAALKLLRVQLKDASETLSQNALTLGGILFQRAWVQGILVSNDGDGRLLLDDGTGVIELCLSGDFCLRHWDLGMYVMVVGGYLVRPGETPVRRMVDLSALPDEKQCSILKLWSFEELNHGMAEQFAMISRELGGIIRFIQVSCLGASASSPSRVLRAKAAGEEAVLREMHEVNI</sequence>
<dbReference type="GO" id="GO:0043007">
    <property type="term" value="P:maintenance of rDNA"/>
    <property type="evidence" value="ECO:0007669"/>
    <property type="project" value="TreeGrafter"/>
</dbReference>